<dbReference type="RefSeq" id="WP_198966776.1">
    <property type="nucleotide sequence ID" value="NZ_AP022572.1"/>
</dbReference>
<sequence length="275" mass="26335">MAEPLAVDPARLIAAGSKLAELVFPAPPAPIAATGGDPVSAAINNTMPGIESLVSDGMPGVTAALKRTASSMSTAADIYAKADQALGDALTQYQFGGDGQALGASGANAVAQSQTVQSLAAPAAGLLGAPVAQALAAPATGLLGAPAAAATQIGEAVSAQAEALSPRVAATIPQLVQLAPQAGQMAQQASPIAQTISQSAQQGSSQGGAAPAQLVSDTKPDEDAELADETKEGEEDAAAAAGAEGAEAGHATLVSAPVESTGGGETSTGSVSAPI</sequence>
<evidence type="ECO:0008006" key="4">
    <source>
        <dbReference type="Google" id="ProtNLM"/>
    </source>
</evidence>
<evidence type="ECO:0000313" key="3">
    <source>
        <dbReference type="Proteomes" id="UP000467164"/>
    </source>
</evidence>
<dbReference type="AlphaFoldDB" id="A0A7I7L982"/>
<organism evidence="2 3">
    <name type="scientific">Mycobacterium shottsii</name>
    <dbReference type="NCBI Taxonomy" id="133549"/>
    <lineage>
        <taxon>Bacteria</taxon>
        <taxon>Bacillati</taxon>
        <taxon>Actinomycetota</taxon>
        <taxon>Actinomycetes</taxon>
        <taxon>Mycobacteriales</taxon>
        <taxon>Mycobacteriaceae</taxon>
        <taxon>Mycobacterium</taxon>
        <taxon>Mycobacterium ulcerans group</taxon>
    </lineage>
</organism>
<name>A0A7I7L982_9MYCO</name>
<dbReference type="KEGG" id="msho:MSHO_11380"/>
<keyword evidence="3" id="KW-1185">Reference proteome</keyword>
<dbReference type="EMBL" id="AP022572">
    <property type="protein sequence ID" value="BBX55793.1"/>
    <property type="molecule type" value="Genomic_DNA"/>
</dbReference>
<reference evidence="2 3" key="1">
    <citation type="journal article" date="2019" name="Emerg. Microbes Infect.">
        <title>Comprehensive subspecies identification of 175 nontuberculous mycobacteria species based on 7547 genomic profiles.</title>
        <authorList>
            <person name="Matsumoto Y."/>
            <person name="Kinjo T."/>
            <person name="Motooka D."/>
            <person name="Nabeya D."/>
            <person name="Jung N."/>
            <person name="Uechi K."/>
            <person name="Horii T."/>
            <person name="Iida T."/>
            <person name="Fujita J."/>
            <person name="Nakamura S."/>
        </authorList>
    </citation>
    <scope>NUCLEOTIDE SEQUENCE [LARGE SCALE GENOMIC DNA]</scope>
    <source>
        <strain evidence="2 3">JCM 12657</strain>
    </source>
</reference>
<feature type="compositionally biased region" description="Acidic residues" evidence="1">
    <location>
        <begin position="220"/>
        <end position="237"/>
    </location>
</feature>
<evidence type="ECO:0000256" key="1">
    <source>
        <dbReference type="SAM" id="MobiDB-lite"/>
    </source>
</evidence>
<feature type="compositionally biased region" description="Low complexity" evidence="1">
    <location>
        <begin position="193"/>
        <end position="213"/>
    </location>
</feature>
<feature type="region of interest" description="Disordered" evidence="1">
    <location>
        <begin position="193"/>
        <end position="275"/>
    </location>
</feature>
<evidence type="ECO:0000313" key="2">
    <source>
        <dbReference type="EMBL" id="BBX55793.1"/>
    </source>
</evidence>
<accession>A0A7I7L982</accession>
<proteinExistence type="predicted"/>
<feature type="compositionally biased region" description="Low complexity" evidence="1">
    <location>
        <begin position="238"/>
        <end position="251"/>
    </location>
</feature>
<protein>
    <recommendedName>
        <fullName evidence="4">ESX-1 secretion-associated protein EspJ</fullName>
    </recommendedName>
</protein>
<dbReference type="Proteomes" id="UP000467164">
    <property type="component" value="Chromosome"/>
</dbReference>
<gene>
    <name evidence="2" type="ORF">MSHO_11380</name>
</gene>